<comment type="caution">
    <text evidence="1">The sequence shown here is derived from an EMBL/GenBank/DDBJ whole genome shotgun (WGS) entry which is preliminary data.</text>
</comment>
<dbReference type="AlphaFoldDB" id="A0A831LU04"/>
<reference evidence="1" key="1">
    <citation type="journal article" date="2020" name="mSystems">
        <title>Genome- and Community-Level Interaction Insights into Carbon Utilization and Element Cycling Functions of Hydrothermarchaeota in Hydrothermal Sediment.</title>
        <authorList>
            <person name="Zhou Z."/>
            <person name="Liu Y."/>
            <person name="Xu W."/>
            <person name="Pan J."/>
            <person name="Luo Z.H."/>
            <person name="Li M."/>
        </authorList>
    </citation>
    <scope>NUCLEOTIDE SEQUENCE [LARGE SCALE GENOMIC DNA]</scope>
    <source>
        <strain evidence="1">SpSt-1217</strain>
    </source>
</reference>
<accession>A0A831LU04</accession>
<gene>
    <name evidence="1" type="ORF">ENN90_06630</name>
</gene>
<name>A0A831LU04_9BACT</name>
<evidence type="ECO:0000313" key="1">
    <source>
        <dbReference type="EMBL" id="HDR51280.1"/>
    </source>
</evidence>
<dbReference type="Proteomes" id="UP000886047">
    <property type="component" value="Unassembled WGS sequence"/>
</dbReference>
<organism evidence="1">
    <name type="scientific">Mariniphaga anaerophila</name>
    <dbReference type="NCBI Taxonomy" id="1484053"/>
    <lineage>
        <taxon>Bacteria</taxon>
        <taxon>Pseudomonadati</taxon>
        <taxon>Bacteroidota</taxon>
        <taxon>Bacteroidia</taxon>
        <taxon>Marinilabiliales</taxon>
        <taxon>Prolixibacteraceae</taxon>
        <taxon>Mariniphaga</taxon>
    </lineage>
</organism>
<sequence>MERERKRKIIDLNEDTFKVLSIKAAEEGTNLKTLIEKLLDELAENIRDSHLYSYLLKTYPEGKEIVGSKEKAEFERWLGL</sequence>
<proteinExistence type="predicted"/>
<dbReference type="EMBL" id="DSDK01000361">
    <property type="protein sequence ID" value="HDR51280.1"/>
    <property type="molecule type" value="Genomic_DNA"/>
</dbReference>
<evidence type="ECO:0008006" key="2">
    <source>
        <dbReference type="Google" id="ProtNLM"/>
    </source>
</evidence>
<protein>
    <recommendedName>
        <fullName evidence="2">CopG family transcriptional regulator</fullName>
    </recommendedName>
</protein>